<feature type="region of interest" description="Disordered" evidence="1">
    <location>
        <begin position="63"/>
        <end position="125"/>
    </location>
</feature>
<comment type="caution">
    <text evidence="2">The sequence shown here is derived from an EMBL/GenBank/DDBJ whole genome shotgun (WGS) entry which is preliminary data.</text>
</comment>
<keyword evidence="3" id="KW-1185">Reference proteome</keyword>
<dbReference type="PRINTS" id="PR00334">
    <property type="entry name" value="KININOGEN"/>
</dbReference>
<dbReference type="InterPro" id="IPR002395">
    <property type="entry name" value="Kininogen"/>
</dbReference>
<gene>
    <name evidence="2" type="ORF">ACJRO7_031512</name>
</gene>
<evidence type="ECO:0000313" key="2">
    <source>
        <dbReference type="EMBL" id="KAL3726615.1"/>
    </source>
</evidence>
<reference evidence="2 3" key="1">
    <citation type="submission" date="2024-11" db="EMBL/GenBank/DDBJ databases">
        <title>Chromosome-level genome assembly of Eucalyptus globulus Labill. provides insights into its genome evolution.</title>
        <authorList>
            <person name="Li X."/>
        </authorList>
    </citation>
    <scope>NUCLEOTIDE SEQUENCE [LARGE SCALE GENOMIC DNA]</scope>
    <source>
        <strain evidence="2">CL2024</strain>
        <tissue evidence="2">Fresh tender leaves</tissue>
    </source>
</reference>
<evidence type="ECO:0000256" key="1">
    <source>
        <dbReference type="SAM" id="MobiDB-lite"/>
    </source>
</evidence>
<organism evidence="2 3">
    <name type="scientific">Eucalyptus globulus</name>
    <name type="common">Tasmanian blue gum</name>
    <dbReference type="NCBI Taxonomy" id="34317"/>
    <lineage>
        <taxon>Eukaryota</taxon>
        <taxon>Viridiplantae</taxon>
        <taxon>Streptophyta</taxon>
        <taxon>Embryophyta</taxon>
        <taxon>Tracheophyta</taxon>
        <taxon>Spermatophyta</taxon>
        <taxon>Magnoliopsida</taxon>
        <taxon>eudicotyledons</taxon>
        <taxon>Gunneridae</taxon>
        <taxon>Pentapetalae</taxon>
        <taxon>rosids</taxon>
        <taxon>malvids</taxon>
        <taxon>Myrtales</taxon>
        <taxon>Myrtaceae</taxon>
        <taxon>Myrtoideae</taxon>
        <taxon>Eucalypteae</taxon>
        <taxon>Eucalyptus</taxon>
    </lineage>
</organism>
<feature type="compositionally biased region" description="Basic residues" evidence="1">
    <location>
        <begin position="100"/>
        <end position="125"/>
    </location>
</feature>
<sequence length="159" mass="16899">MKMSMAYEGRHHHGQHRHLGMGNGGRHGHRGRHGCQVGELLGKNGLGGELDHGHGHHLRGVLGNGGGGHGHGHGHGRGRGRGHHLRGPLGHGHGHGPSIHGRRGHRPGHGHGHKERRHVHGGCRRRHPCVGQQEQEQEVGDASPTPITVQLGTLALTAD</sequence>
<name>A0ABD3JSY6_EUCGL</name>
<dbReference type="EMBL" id="JBJKBG010000008">
    <property type="protein sequence ID" value="KAL3726615.1"/>
    <property type="molecule type" value="Genomic_DNA"/>
</dbReference>
<evidence type="ECO:0000313" key="3">
    <source>
        <dbReference type="Proteomes" id="UP001634007"/>
    </source>
</evidence>
<feature type="compositionally biased region" description="Basic residues" evidence="1">
    <location>
        <begin position="70"/>
        <end position="86"/>
    </location>
</feature>
<dbReference type="AlphaFoldDB" id="A0ABD3JSY6"/>
<dbReference type="Proteomes" id="UP001634007">
    <property type="component" value="Unassembled WGS sequence"/>
</dbReference>
<accession>A0ABD3JSY6</accession>
<proteinExistence type="predicted"/>
<protein>
    <submittedName>
        <fullName evidence="2">Uncharacterized protein</fullName>
    </submittedName>
</protein>